<evidence type="ECO:0000313" key="3">
    <source>
        <dbReference type="WBParaSite" id="HCON_00179880-00001"/>
    </source>
</evidence>
<proteinExistence type="predicted"/>
<feature type="region of interest" description="Disordered" evidence="1">
    <location>
        <begin position="49"/>
        <end position="79"/>
    </location>
</feature>
<name>A0A7I4Z4D9_HAECO</name>
<evidence type="ECO:0000256" key="1">
    <source>
        <dbReference type="SAM" id="MobiDB-lite"/>
    </source>
</evidence>
<dbReference type="WBParaSite" id="HCON_00179880-00001">
    <property type="protein sequence ID" value="HCON_00179880-00001"/>
    <property type="gene ID" value="HCON_00179880"/>
</dbReference>
<protein>
    <submittedName>
        <fullName evidence="3">NAM-associated domain-containing protein</fullName>
    </submittedName>
</protein>
<sequence length="137" mass="16100">MGYLVSGPKLENKRGFQVSQQLQDEAIEWEKLWSMDLIQQYTISSTENKIPHKEDKEKMGKDIDKINPDQNDDCPQGKNTMEVQAKDYDEMTMDNLRKERKIERTTDDEYLLRLISETAETADNVERMNNLSRLLIN</sequence>
<dbReference type="Proteomes" id="UP000025227">
    <property type="component" value="Unplaced"/>
</dbReference>
<organism evidence="2 3">
    <name type="scientific">Haemonchus contortus</name>
    <name type="common">Barber pole worm</name>
    <dbReference type="NCBI Taxonomy" id="6289"/>
    <lineage>
        <taxon>Eukaryota</taxon>
        <taxon>Metazoa</taxon>
        <taxon>Ecdysozoa</taxon>
        <taxon>Nematoda</taxon>
        <taxon>Chromadorea</taxon>
        <taxon>Rhabditida</taxon>
        <taxon>Rhabditina</taxon>
        <taxon>Rhabditomorpha</taxon>
        <taxon>Strongyloidea</taxon>
        <taxon>Trichostrongylidae</taxon>
        <taxon>Haemonchus</taxon>
    </lineage>
</organism>
<reference evidence="3" key="1">
    <citation type="submission" date="2020-12" db="UniProtKB">
        <authorList>
            <consortium name="WormBaseParasite"/>
        </authorList>
    </citation>
    <scope>IDENTIFICATION</scope>
    <source>
        <strain evidence="3">MHco3</strain>
    </source>
</reference>
<evidence type="ECO:0000313" key="2">
    <source>
        <dbReference type="Proteomes" id="UP000025227"/>
    </source>
</evidence>
<keyword evidence="2" id="KW-1185">Reference proteome</keyword>
<dbReference type="AlphaFoldDB" id="A0A7I4Z4D9"/>
<feature type="compositionally biased region" description="Basic and acidic residues" evidence="1">
    <location>
        <begin position="49"/>
        <end position="67"/>
    </location>
</feature>
<accession>A0A7I4Z4D9</accession>